<gene>
    <name evidence="2" type="ORF">ALECFALPRED_009240</name>
</gene>
<evidence type="ECO:0000313" key="2">
    <source>
        <dbReference type="EMBL" id="CAF9941597.1"/>
    </source>
</evidence>
<dbReference type="AlphaFoldDB" id="A0A8H3PIG1"/>
<feature type="compositionally biased region" description="Basic and acidic residues" evidence="1">
    <location>
        <begin position="101"/>
        <end position="116"/>
    </location>
</feature>
<accession>A0A8H3PIG1</accession>
<name>A0A8H3PIG1_9LECA</name>
<evidence type="ECO:0000313" key="3">
    <source>
        <dbReference type="Proteomes" id="UP000664203"/>
    </source>
</evidence>
<protein>
    <submittedName>
        <fullName evidence="2">Uncharacterized protein</fullName>
    </submittedName>
</protein>
<organism evidence="2 3">
    <name type="scientific">Alectoria fallacina</name>
    <dbReference type="NCBI Taxonomy" id="1903189"/>
    <lineage>
        <taxon>Eukaryota</taxon>
        <taxon>Fungi</taxon>
        <taxon>Dikarya</taxon>
        <taxon>Ascomycota</taxon>
        <taxon>Pezizomycotina</taxon>
        <taxon>Lecanoromycetes</taxon>
        <taxon>OSLEUM clade</taxon>
        <taxon>Lecanoromycetidae</taxon>
        <taxon>Lecanorales</taxon>
        <taxon>Lecanorineae</taxon>
        <taxon>Parmeliaceae</taxon>
        <taxon>Alectoria</taxon>
    </lineage>
</organism>
<sequence length="155" mass="18131">MGCAGSRESSGPHSHHHHHHHHRDGDTEKRGHTPSRPPRGQHGRRWHQEDKEARAQQARDAAERERNRQALLHYGGAAADAEKVKVWKRYDEHVGRKRRRAEAQGREEVRDVAERERKRRALEGYDGQGDKGNRRGRREEIKVYASRDLKSHWSD</sequence>
<evidence type="ECO:0000256" key="1">
    <source>
        <dbReference type="SAM" id="MobiDB-lite"/>
    </source>
</evidence>
<feature type="compositionally biased region" description="Basic residues" evidence="1">
    <location>
        <begin position="13"/>
        <end position="22"/>
    </location>
</feature>
<feature type="region of interest" description="Disordered" evidence="1">
    <location>
        <begin position="1"/>
        <end position="155"/>
    </location>
</feature>
<dbReference type="OrthoDB" id="10613653at2759"/>
<comment type="caution">
    <text evidence="2">The sequence shown here is derived from an EMBL/GenBank/DDBJ whole genome shotgun (WGS) entry which is preliminary data.</text>
</comment>
<dbReference type="EMBL" id="CAJPDR010000671">
    <property type="protein sequence ID" value="CAF9941597.1"/>
    <property type="molecule type" value="Genomic_DNA"/>
</dbReference>
<proteinExistence type="predicted"/>
<feature type="compositionally biased region" description="Basic and acidic residues" evidence="1">
    <location>
        <begin position="128"/>
        <end position="155"/>
    </location>
</feature>
<keyword evidence="3" id="KW-1185">Reference proteome</keyword>
<dbReference type="Proteomes" id="UP000664203">
    <property type="component" value="Unassembled WGS sequence"/>
</dbReference>
<feature type="compositionally biased region" description="Basic and acidic residues" evidence="1">
    <location>
        <begin position="80"/>
        <end position="94"/>
    </location>
</feature>
<reference evidence="2" key="1">
    <citation type="submission" date="2021-03" db="EMBL/GenBank/DDBJ databases">
        <authorList>
            <person name="Tagirdzhanova G."/>
        </authorList>
    </citation>
    <scope>NUCLEOTIDE SEQUENCE</scope>
</reference>